<evidence type="ECO:0000256" key="1">
    <source>
        <dbReference type="ARBA" id="ARBA00004251"/>
    </source>
</evidence>
<keyword evidence="6" id="KW-0732">Signal</keyword>
<keyword evidence="11" id="KW-0472">Membrane</keyword>
<evidence type="ECO:0000313" key="19">
    <source>
        <dbReference type="Proteomes" id="UP001470230"/>
    </source>
</evidence>
<dbReference type="PANTHER" id="PTHR46987:SF7">
    <property type="entry name" value="TNFR-CYS DOMAIN-CONTAINING PROTEIN"/>
    <property type="match status" value="1"/>
</dbReference>
<organism evidence="18 19">
    <name type="scientific">Tritrichomonas musculus</name>
    <dbReference type="NCBI Taxonomy" id="1915356"/>
    <lineage>
        <taxon>Eukaryota</taxon>
        <taxon>Metamonada</taxon>
        <taxon>Parabasalia</taxon>
        <taxon>Tritrichomonadida</taxon>
        <taxon>Tritrichomonadidae</taxon>
        <taxon>Tritrichomonas</taxon>
    </lineage>
</organism>
<keyword evidence="15" id="KW-0325">Glycoprotein</keyword>
<evidence type="ECO:0000256" key="3">
    <source>
        <dbReference type="ARBA" id="ARBA00022475"/>
    </source>
</evidence>
<protein>
    <recommendedName>
        <fullName evidence="2">receptor protein-tyrosine kinase</fullName>
        <ecNumber evidence="2">2.7.10.1</ecNumber>
    </recommendedName>
</protein>
<reference evidence="18 19" key="1">
    <citation type="submission" date="2024-04" db="EMBL/GenBank/DDBJ databases">
        <title>Tritrichomonas musculus Genome.</title>
        <authorList>
            <person name="Alves-Ferreira E."/>
            <person name="Grigg M."/>
            <person name="Lorenzi H."/>
            <person name="Galac M."/>
        </authorList>
    </citation>
    <scope>NUCLEOTIDE SEQUENCE [LARGE SCALE GENOMIC DNA]</scope>
    <source>
        <strain evidence="18 19">EAF2021</strain>
    </source>
</reference>
<keyword evidence="19" id="KW-1185">Reference proteome</keyword>
<evidence type="ECO:0000256" key="16">
    <source>
        <dbReference type="SAM" id="MobiDB-lite"/>
    </source>
</evidence>
<feature type="domain" description="EGF-like" evidence="17">
    <location>
        <begin position="252"/>
        <end position="281"/>
    </location>
</feature>
<keyword evidence="7" id="KW-0547">Nucleotide-binding</keyword>
<dbReference type="EMBL" id="JAPFFF010000016">
    <property type="protein sequence ID" value="KAK8865045.1"/>
    <property type="molecule type" value="Genomic_DNA"/>
</dbReference>
<evidence type="ECO:0000256" key="14">
    <source>
        <dbReference type="ARBA" id="ARBA00023170"/>
    </source>
</evidence>
<evidence type="ECO:0000256" key="2">
    <source>
        <dbReference type="ARBA" id="ARBA00011902"/>
    </source>
</evidence>
<feature type="domain" description="EGF-like" evidence="17">
    <location>
        <begin position="389"/>
        <end position="419"/>
    </location>
</feature>
<feature type="domain" description="EGF-like" evidence="17">
    <location>
        <begin position="297"/>
        <end position="327"/>
    </location>
</feature>
<dbReference type="Gene3D" id="2.10.220.10">
    <property type="entry name" value="Hormone Receptor, Insulin-like Growth Factor Receptor 1, Chain A, domain 2"/>
    <property type="match status" value="5"/>
</dbReference>
<feature type="domain" description="EGF-like" evidence="17">
    <location>
        <begin position="343"/>
        <end position="373"/>
    </location>
</feature>
<name>A0ABR2IL73_9EUKA</name>
<dbReference type="Proteomes" id="UP001470230">
    <property type="component" value="Unassembled WGS sequence"/>
</dbReference>
<evidence type="ECO:0000256" key="15">
    <source>
        <dbReference type="ARBA" id="ARBA00023180"/>
    </source>
</evidence>
<proteinExistence type="predicted"/>
<evidence type="ECO:0000256" key="4">
    <source>
        <dbReference type="ARBA" id="ARBA00022679"/>
    </source>
</evidence>
<dbReference type="InterPro" id="IPR051514">
    <property type="entry name" value="R-spondin"/>
</dbReference>
<dbReference type="InterPro" id="IPR000742">
    <property type="entry name" value="EGF"/>
</dbReference>
<dbReference type="InterPro" id="IPR009030">
    <property type="entry name" value="Growth_fac_rcpt_cys_sf"/>
</dbReference>
<evidence type="ECO:0000256" key="11">
    <source>
        <dbReference type="ARBA" id="ARBA00023136"/>
    </source>
</evidence>
<evidence type="ECO:0000256" key="6">
    <source>
        <dbReference type="ARBA" id="ARBA00022729"/>
    </source>
</evidence>
<dbReference type="SUPFAM" id="SSF57184">
    <property type="entry name" value="Growth factor receptor domain"/>
    <property type="match status" value="2"/>
</dbReference>
<keyword evidence="13" id="KW-1015">Disulfide bond</keyword>
<keyword evidence="12" id="KW-0829">Tyrosine-protein kinase</keyword>
<evidence type="ECO:0000313" key="18">
    <source>
        <dbReference type="EMBL" id="KAK8865045.1"/>
    </source>
</evidence>
<keyword evidence="8" id="KW-0418">Kinase</keyword>
<evidence type="ECO:0000256" key="13">
    <source>
        <dbReference type="ARBA" id="ARBA00023157"/>
    </source>
</evidence>
<gene>
    <name evidence="18" type="ORF">M9Y10_010575</name>
</gene>
<dbReference type="InterPro" id="IPR055163">
    <property type="entry name" value="ALK/LTK-like_GRD"/>
</dbReference>
<evidence type="ECO:0000256" key="10">
    <source>
        <dbReference type="ARBA" id="ARBA00022989"/>
    </source>
</evidence>
<evidence type="ECO:0000256" key="12">
    <source>
        <dbReference type="ARBA" id="ARBA00023137"/>
    </source>
</evidence>
<evidence type="ECO:0000256" key="8">
    <source>
        <dbReference type="ARBA" id="ARBA00022777"/>
    </source>
</evidence>
<keyword evidence="5" id="KW-0812">Transmembrane</keyword>
<comment type="caution">
    <text evidence="18">The sequence shown here is derived from an EMBL/GenBank/DDBJ whole genome shotgun (WGS) entry which is preliminary data.</text>
</comment>
<feature type="region of interest" description="Disordered" evidence="16">
    <location>
        <begin position="76"/>
        <end position="115"/>
    </location>
</feature>
<keyword evidence="4" id="KW-0808">Transferase</keyword>
<dbReference type="CDD" id="cd00064">
    <property type="entry name" value="FU"/>
    <property type="match status" value="3"/>
</dbReference>
<dbReference type="InterPro" id="IPR006212">
    <property type="entry name" value="Furin_repeat"/>
</dbReference>
<keyword evidence="3" id="KW-1003">Cell membrane</keyword>
<keyword evidence="9" id="KW-0067">ATP-binding</keyword>
<evidence type="ECO:0000259" key="17">
    <source>
        <dbReference type="SMART" id="SM00181"/>
    </source>
</evidence>
<dbReference type="SMART" id="SM00181">
    <property type="entry name" value="EGF"/>
    <property type="match status" value="5"/>
</dbReference>
<feature type="domain" description="EGF-like" evidence="17">
    <location>
        <begin position="435"/>
        <end position="464"/>
    </location>
</feature>
<sequence>MTEIIRYDKPGNYSFTLYAGQYVVHCYGAKGGDTYDDNNISPDTGGKGAYARGTMVITGSGTFFYAFVGGKGESGAKGPNKGGFNGGGDSGMDTGGWPSNDDDAAGGGGGATDLRINDDSIGSRIIVAGGGSGGAWACKGAHGGQYKINCPISNDNYQETDGGNPDGRGGNGDNAQNQPGGGGGGGYYGGRGGEWCNKESSSHSAVGCGGSSYISGDDEHFIPNKFMKFKDPSIIIDHNNGDGLFIIEEDFKCSSHCSECISESICTKCLDNFFLYEGVCISDCPSTHFVQNQECIKCDKSCATCTETSTHCTSCNEGFYLHANDCISKCPTGSTGIESVCYECTSPCKTCSLTRENCLSCIDNYALYDNECFLNCPKKTFKTETTCEPCSPYCETCIDSPTFCTSCIENYFLYNNECLASCPEKMIGYKGVCVDCRAPCETCNEYDSCLTCLSGFYLYQNHCYEKCPEGSSPDGNECIQK</sequence>
<feature type="region of interest" description="Disordered" evidence="16">
    <location>
        <begin position="157"/>
        <end position="184"/>
    </location>
</feature>
<keyword evidence="10" id="KW-1133">Transmembrane helix</keyword>
<evidence type="ECO:0000256" key="7">
    <source>
        <dbReference type="ARBA" id="ARBA00022741"/>
    </source>
</evidence>
<dbReference type="EC" id="2.7.10.1" evidence="2"/>
<dbReference type="PANTHER" id="PTHR46987">
    <property type="entry name" value="NEUROHYPOPHYSIAL HORMONES, N-TERMINAL DOMAIN CONTAINING PROTEIN"/>
    <property type="match status" value="1"/>
</dbReference>
<evidence type="ECO:0000256" key="9">
    <source>
        <dbReference type="ARBA" id="ARBA00022840"/>
    </source>
</evidence>
<dbReference type="SMART" id="SM00261">
    <property type="entry name" value="FU"/>
    <property type="match status" value="5"/>
</dbReference>
<dbReference type="Pfam" id="PF12810">
    <property type="entry name" value="ALK_LTK_GRD"/>
    <property type="match status" value="1"/>
</dbReference>
<accession>A0ABR2IL73</accession>
<comment type="subcellular location">
    <subcellularLocation>
        <location evidence="1">Cell membrane</location>
        <topology evidence="1">Single-pass type I membrane protein</topology>
    </subcellularLocation>
</comment>
<evidence type="ECO:0000256" key="5">
    <source>
        <dbReference type="ARBA" id="ARBA00022692"/>
    </source>
</evidence>
<feature type="compositionally biased region" description="Gly residues" evidence="16">
    <location>
        <begin position="76"/>
        <end position="94"/>
    </location>
</feature>
<keyword evidence="14" id="KW-0675">Receptor</keyword>